<accession>A0A6A6C6Y4</accession>
<feature type="compositionally biased region" description="Basic and acidic residues" evidence="1">
    <location>
        <begin position="74"/>
        <end position="88"/>
    </location>
</feature>
<sequence>MPAFARGGSGGRVVTSRSGNSTTYARREPLRRRSVTPFASDKASRTCADLSRTCLGQDLRPSTDLPASTGLNRQSERHSLHPRTDMHPPQDQTPPGSLDPSHGQMPFYGVFAPPPEPQNLTVDAQGGQSAPDIQQQQVDDAARQRQQTDTATRPWTPDDWLLRDPLFKPQSPPLGQQFPHVRKPSLLNRSLGSNDLLGMASSWLDPEESTPHGPSGDSTSAATPGRPLIPRPTQPAMTGAGGLNTGSTPFGFAPESHPFTFRPTGDTQANVGGQDPPASFPQLPAQGEQLPSPTATQQVSEELPPTSAQSGTATSQTDPAPSSSAATGMAPPPASGPLPTRNEPLRVAVHSPARIANSALDEKAKKMVNKISTGQLESCYRKFKNNQPPECCLLITVVDSKPPSYSRFIDTYTKCPKCKGLGRLPSK</sequence>
<feature type="region of interest" description="Disordered" evidence="1">
    <location>
        <begin position="198"/>
        <end position="343"/>
    </location>
</feature>
<feature type="compositionally biased region" description="Low complexity" evidence="1">
    <location>
        <begin position="306"/>
        <end position="317"/>
    </location>
</feature>
<dbReference type="EMBL" id="ML993611">
    <property type="protein sequence ID" value="KAF2162884.1"/>
    <property type="molecule type" value="Genomic_DNA"/>
</dbReference>
<dbReference type="RefSeq" id="XP_033663773.1">
    <property type="nucleotide sequence ID" value="XM_033813772.1"/>
</dbReference>
<name>A0A6A6C6Y4_ZASCE</name>
<keyword evidence="3" id="KW-1185">Reference proteome</keyword>
<reference evidence="2" key="1">
    <citation type="journal article" date="2020" name="Stud. Mycol.">
        <title>101 Dothideomycetes genomes: a test case for predicting lifestyles and emergence of pathogens.</title>
        <authorList>
            <person name="Haridas S."/>
            <person name="Albert R."/>
            <person name="Binder M."/>
            <person name="Bloem J."/>
            <person name="Labutti K."/>
            <person name="Salamov A."/>
            <person name="Andreopoulos B."/>
            <person name="Baker S."/>
            <person name="Barry K."/>
            <person name="Bills G."/>
            <person name="Bluhm B."/>
            <person name="Cannon C."/>
            <person name="Castanera R."/>
            <person name="Culley D."/>
            <person name="Daum C."/>
            <person name="Ezra D."/>
            <person name="Gonzalez J."/>
            <person name="Henrissat B."/>
            <person name="Kuo A."/>
            <person name="Liang C."/>
            <person name="Lipzen A."/>
            <person name="Lutzoni F."/>
            <person name="Magnuson J."/>
            <person name="Mondo S."/>
            <person name="Nolan M."/>
            <person name="Ohm R."/>
            <person name="Pangilinan J."/>
            <person name="Park H.-J."/>
            <person name="Ramirez L."/>
            <person name="Alfaro M."/>
            <person name="Sun H."/>
            <person name="Tritt A."/>
            <person name="Yoshinaga Y."/>
            <person name="Zwiers L.-H."/>
            <person name="Turgeon B."/>
            <person name="Goodwin S."/>
            <person name="Spatafora J."/>
            <person name="Crous P."/>
            <person name="Grigoriev I."/>
        </authorList>
    </citation>
    <scope>NUCLEOTIDE SEQUENCE</scope>
    <source>
        <strain evidence="2">ATCC 36951</strain>
    </source>
</reference>
<organism evidence="2 3">
    <name type="scientific">Zasmidium cellare ATCC 36951</name>
    <dbReference type="NCBI Taxonomy" id="1080233"/>
    <lineage>
        <taxon>Eukaryota</taxon>
        <taxon>Fungi</taxon>
        <taxon>Dikarya</taxon>
        <taxon>Ascomycota</taxon>
        <taxon>Pezizomycotina</taxon>
        <taxon>Dothideomycetes</taxon>
        <taxon>Dothideomycetidae</taxon>
        <taxon>Mycosphaerellales</taxon>
        <taxon>Mycosphaerellaceae</taxon>
        <taxon>Zasmidium</taxon>
    </lineage>
</organism>
<feature type="region of interest" description="Disordered" evidence="1">
    <location>
        <begin position="1"/>
        <end position="180"/>
    </location>
</feature>
<protein>
    <submittedName>
        <fullName evidence="2">Uncharacterized protein</fullName>
    </submittedName>
</protein>
<feature type="compositionally biased region" description="Low complexity" evidence="1">
    <location>
        <begin position="134"/>
        <end position="153"/>
    </location>
</feature>
<dbReference type="AlphaFoldDB" id="A0A6A6C6Y4"/>
<feature type="compositionally biased region" description="Polar residues" evidence="1">
    <location>
        <begin position="289"/>
        <end position="300"/>
    </location>
</feature>
<evidence type="ECO:0000313" key="3">
    <source>
        <dbReference type="Proteomes" id="UP000799537"/>
    </source>
</evidence>
<proteinExistence type="predicted"/>
<feature type="compositionally biased region" description="Polar residues" evidence="1">
    <location>
        <begin position="118"/>
        <end position="133"/>
    </location>
</feature>
<dbReference type="GeneID" id="54567044"/>
<gene>
    <name evidence="2" type="ORF">M409DRAFT_57936</name>
</gene>
<evidence type="ECO:0000313" key="2">
    <source>
        <dbReference type="EMBL" id="KAF2162884.1"/>
    </source>
</evidence>
<evidence type="ECO:0000256" key="1">
    <source>
        <dbReference type="SAM" id="MobiDB-lite"/>
    </source>
</evidence>
<dbReference type="Proteomes" id="UP000799537">
    <property type="component" value="Unassembled WGS sequence"/>
</dbReference>